<dbReference type="InterPro" id="IPR027417">
    <property type="entry name" value="P-loop_NTPase"/>
</dbReference>
<keyword evidence="3" id="KW-1003">Cell membrane</keyword>
<dbReference type="RefSeq" id="WP_175394503.1">
    <property type="nucleotide sequence ID" value="NZ_JABMCB010000154.1"/>
</dbReference>
<reference evidence="7 8" key="1">
    <citation type="submission" date="2020-05" db="EMBL/GenBank/DDBJ databases">
        <title>Genome Sequencing of Type Strains.</title>
        <authorList>
            <person name="Lemaire J.F."/>
            <person name="Inderbitzin P."/>
            <person name="Gregorio O.A."/>
            <person name="Collins S.B."/>
            <person name="Wespe N."/>
            <person name="Knight-Connoni V."/>
        </authorList>
    </citation>
    <scope>NUCLEOTIDE SEQUENCE [LARGE SCALE GENOMIC DNA]</scope>
    <source>
        <strain evidence="7 8">LMG 21957</strain>
    </source>
</reference>
<dbReference type="AlphaFoldDB" id="A0A7Y6BU27"/>
<dbReference type="InterPro" id="IPR003688">
    <property type="entry name" value="TraG/VirD4"/>
</dbReference>
<accession>A0A7Y6BU27</accession>
<evidence type="ECO:0000313" key="8">
    <source>
        <dbReference type="Proteomes" id="UP000526125"/>
    </source>
</evidence>
<sequence length="486" mass="54290">MSSAAASTNNRGTASLMDYRTLRPIMGKGGFILGQNVRMSQKLSYEHLALVGPTGSGKSSTFFIPNLLDLDEGVSAVVTDPKGELYWKTGPELRRRGFETIRLSPFENHFPGYNPLAVAKDYAEIKEIAQLILMNGGLAFEIQGKGGGDSTWLNMSLPLLVSAFLYVKYRNPECPRIGEAMDIILFMDMEEMDVLFAKYKLCRREYALFKQAAGSEKILASIKVTIATNMQLFMDDRVVHFAERNDIQPRHLRYGMNGDQKKPVVLFVSVPETKSLYAAPLMAVLYQQLLQRLQDITDGFPVLFFLDEFANLGIIPIIDTVAATARSRRMGLALGIQGVEQLRQKYGEDKAANLLNNLKTKVFLSGLSQVSSEYASWFCGTATIPIESVSSSVFGLVPDKKTVSTAERQAVTSDEVRRLNPQKALIISDYLDAATVDKIFYFEEEDYLKRVRGGDPNFAEEFDSLRALYGITEIEDFEADPFQLNE</sequence>
<gene>
    <name evidence="7" type="ORF">HP552_05000</name>
</gene>
<comment type="caution">
    <text evidence="7">The sequence shown here is derived from an EMBL/GenBank/DDBJ whole genome shotgun (WGS) entry which is preliminary data.</text>
</comment>
<evidence type="ECO:0000256" key="4">
    <source>
        <dbReference type="ARBA" id="ARBA00022692"/>
    </source>
</evidence>
<dbReference type="PANTHER" id="PTHR37937:SF1">
    <property type="entry name" value="CONJUGATIVE TRANSFER: DNA TRANSPORT"/>
    <property type="match status" value="1"/>
</dbReference>
<evidence type="ECO:0000256" key="5">
    <source>
        <dbReference type="ARBA" id="ARBA00022989"/>
    </source>
</evidence>
<dbReference type="InterPro" id="IPR051539">
    <property type="entry name" value="T4SS-coupling_protein"/>
</dbReference>
<evidence type="ECO:0000256" key="2">
    <source>
        <dbReference type="ARBA" id="ARBA00008806"/>
    </source>
</evidence>
<keyword evidence="6" id="KW-0472">Membrane</keyword>
<evidence type="ECO:0000256" key="3">
    <source>
        <dbReference type="ARBA" id="ARBA00022475"/>
    </source>
</evidence>
<protein>
    <submittedName>
        <fullName evidence="7">Type IV secretory system conjugative DNA transfer family protein</fullName>
    </submittedName>
</protein>
<dbReference type="PANTHER" id="PTHR37937">
    <property type="entry name" value="CONJUGATIVE TRANSFER: DNA TRANSPORT"/>
    <property type="match status" value="1"/>
</dbReference>
<dbReference type="GO" id="GO:0005886">
    <property type="term" value="C:plasma membrane"/>
    <property type="evidence" value="ECO:0007669"/>
    <property type="project" value="UniProtKB-SubCell"/>
</dbReference>
<evidence type="ECO:0000256" key="6">
    <source>
        <dbReference type="ARBA" id="ARBA00023136"/>
    </source>
</evidence>
<comment type="similarity">
    <text evidence="2">Belongs to the VirD4/TraG family.</text>
</comment>
<dbReference type="Gene3D" id="3.40.50.300">
    <property type="entry name" value="P-loop containing nucleotide triphosphate hydrolases"/>
    <property type="match status" value="2"/>
</dbReference>
<name>A0A7Y6BU27_9BACL</name>
<keyword evidence="4" id="KW-0812">Transmembrane</keyword>
<keyword evidence="8" id="KW-1185">Reference proteome</keyword>
<dbReference type="EMBL" id="JABMCB010000154">
    <property type="protein sequence ID" value="NUU74598.1"/>
    <property type="molecule type" value="Genomic_DNA"/>
</dbReference>
<comment type="subcellular location">
    <subcellularLocation>
        <location evidence="1">Cell membrane</location>
        <topology evidence="1">Multi-pass membrane protein</topology>
    </subcellularLocation>
</comment>
<dbReference type="SUPFAM" id="SSF52540">
    <property type="entry name" value="P-loop containing nucleoside triphosphate hydrolases"/>
    <property type="match status" value="1"/>
</dbReference>
<evidence type="ECO:0000256" key="1">
    <source>
        <dbReference type="ARBA" id="ARBA00004651"/>
    </source>
</evidence>
<proteinExistence type="inferred from homology"/>
<evidence type="ECO:0000313" key="7">
    <source>
        <dbReference type="EMBL" id="NUU74598.1"/>
    </source>
</evidence>
<dbReference type="Proteomes" id="UP000526125">
    <property type="component" value="Unassembled WGS sequence"/>
</dbReference>
<dbReference type="CDD" id="cd01127">
    <property type="entry name" value="TrwB_TraG_TraD_VirD4"/>
    <property type="match status" value="1"/>
</dbReference>
<organism evidence="7 8">
    <name type="scientific">Paenibacillus xylanilyticus</name>
    <dbReference type="NCBI Taxonomy" id="248903"/>
    <lineage>
        <taxon>Bacteria</taxon>
        <taxon>Bacillati</taxon>
        <taxon>Bacillota</taxon>
        <taxon>Bacilli</taxon>
        <taxon>Bacillales</taxon>
        <taxon>Paenibacillaceae</taxon>
        <taxon>Paenibacillus</taxon>
    </lineage>
</organism>
<dbReference type="Pfam" id="PF02534">
    <property type="entry name" value="T4SS-DNA_transf"/>
    <property type="match status" value="1"/>
</dbReference>
<keyword evidence="5" id="KW-1133">Transmembrane helix</keyword>